<name>A0A5M9J871_MONFR</name>
<feature type="transmembrane region" description="Helical" evidence="8">
    <location>
        <begin position="437"/>
        <end position="458"/>
    </location>
</feature>
<keyword evidence="5 8" id="KW-1133">Transmembrane helix</keyword>
<evidence type="ECO:0000256" key="3">
    <source>
        <dbReference type="ARBA" id="ARBA00022448"/>
    </source>
</evidence>
<evidence type="ECO:0000256" key="4">
    <source>
        <dbReference type="ARBA" id="ARBA00022692"/>
    </source>
</evidence>
<evidence type="ECO:0000259" key="9">
    <source>
        <dbReference type="PROSITE" id="PS50850"/>
    </source>
</evidence>
<sequence>MFKRNKNTTAEANDLTVDSNSSPHTIEQNIDSLADLPKTRWERLWPAMACGSGLFSDGYINNVIGSVSTILGKIYGTVYTESAAVKNISAITFAGTVAGMIIFGYTSDKWGRANTLTLSTLILFVFAALGAGAYGYHGSAGGLFAALAAYRFLVGVGIGGEYPAGSVACSEASGELKSWHPKSMVHHLHKRHDRLGICYRRFCSISIGCYLHGKPFARCLENCTWSWCRASYALDLSPTQIEGTRRIPESMKHVKIPYGLVFKYYWFRLFVVSLIWFIYDFSTYSFGIYSSKILSNIYGDTAPLSQSFGWNTVLNLFYIPGAILGSFFSDLVGPRYALAIGVSLQGIVGFIMSGLYPTLSQVKNVPAFVVVYGIFLSLGEFGPGDNIGLLASKTSATGVRGQYYAVAAAIGKIGAFVGTYVFPYIEAAGGKGNASAQYPFYVSSSLCILSALLALFCLPHVGQDTITTEDLRFREYLQSKGWDTNQLGMRKGENLEAATARQAEVGEKQEEFGFGVELDREKTYVMKRQRSRYPT</sequence>
<comment type="subcellular location">
    <subcellularLocation>
        <location evidence="1">Membrane</location>
        <topology evidence="1">Multi-pass membrane protein</topology>
    </subcellularLocation>
</comment>
<accession>A0A5M9J871</accession>
<dbReference type="InterPro" id="IPR005828">
    <property type="entry name" value="MFS_sugar_transport-like"/>
</dbReference>
<evidence type="ECO:0000256" key="8">
    <source>
        <dbReference type="SAM" id="Phobius"/>
    </source>
</evidence>
<feature type="transmembrane region" description="Helical" evidence="8">
    <location>
        <begin position="88"/>
        <end position="106"/>
    </location>
</feature>
<evidence type="ECO:0000256" key="5">
    <source>
        <dbReference type="ARBA" id="ARBA00022989"/>
    </source>
</evidence>
<feature type="compositionally biased region" description="Polar residues" evidence="7">
    <location>
        <begin position="7"/>
        <end position="24"/>
    </location>
</feature>
<feature type="transmembrane region" description="Helical" evidence="8">
    <location>
        <begin position="308"/>
        <end position="329"/>
    </location>
</feature>
<feature type="transmembrane region" description="Helical" evidence="8">
    <location>
        <begin position="336"/>
        <end position="359"/>
    </location>
</feature>
<dbReference type="Proteomes" id="UP000322873">
    <property type="component" value="Unassembled WGS sequence"/>
</dbReference>
<dbReference type="Pfam" id="PF00083">
    <property type="entry name" value="Sugar_tr"/>
    <property type="match status" value="2"/>
</dbReference>
<evidence type="ECO:0000313" key="10">
    <source>
        <dbReference type="EMBL" id="KAA8565704.1"/>
    </source>
</evidence>
<dbReference type="PANTHER" id="PTHR23508:SF10">
    <property type="entry name" value="CARBOXYLIC ACID TRANSPORTER PROTEIN HOMOLOG"/>
    <property type="match status" value="1"/>
</dbReference>
<evidence type="ECO:0000256" key="2">
    <source>
        <dbReference type="ARBA" id="ARBA00010992"/>
    </source>
</evidence>
<keyword evidence="11" id="KW-1185">Reference proteome</keyword>
<dbReference type="InterPro" id="IPR020846">
    <property type="entry name" value="MFS_dom"/>
</dbReference>
<feature type="transmembrane region" description="Helical" evidence="8">
    <location>
        <begin position="265"/>
        <end position="288"/>
    </location>
</feature>
<feature type="transmembrane region" description="Helical" evidence="8">
    <location>
        <begin position="365"/>
        <end position="382"/>
    </location>
</feature>
<dbReference type="VEuPathDB" id="FungiDB:MFRU_006g02670"/>
<dbReference type="EMBL" id="VICG01000013">
    <property type="protein sequence ID" value="KAA8565704.1"/>
    <property type="molecule type" value="Genomic_DNA"/>
</dbReference>
<keyword evidence="3" id="KW-0813">Transport</keyword>
<reference evidence="10 11" key="1">
    <citation type="submission" date="2019-06" db="EMBL/GenBank/DDBJ databases">
        <title>Genome Sequence of the Brown Rot Fungal Pathogen Monilinia fructicola.</title>
        <authorList>
            <person name="De Miccolis Angelini R.M."/>
            <person name="Landi L."/>
            <person name="Abate D."/>
            <person name="Pollastro S."/>
            <person name="Romanazzi G."/>
            <person name="Faretra F."/>
        </authorList>
    </citation>
    <scope>NUCLEOTIDE SEQUENCE [LARGE SCALE GENOMIC DNA]</scope>
    <source>
        <strain evidence="10 11">Mfrc123</strain>
    </source>
</reference>
<comment type="caution">
    <text evidence="10">The sequence shown here is derived from an EMBL/GenBank/DDBJ whole genome shotgun (WGS) entry which is preliminary data.</text>
</comment>
<evidence type="ECO:0000256" key="7">
    <source>
        <dbReference type="SAM" id="MobiDB-lite"/>
    </source>
</evidence>
<feature type="transmembrane region" description="Helical" evidence="8">
    <location>
        <begin position="118"/>
        <end position="136"/>
    </location>
</feature>
<dbReference type="PROSITE" id="PS50850">
    <property type="entry name" value="MFS"/>
    <property type="match status" value="1"/>
</dbReference>
<comment type="similarity">
    <text evidence="2">Belongs to the major facilitator superfamily. Sugar transporter (TC 2.A.1.1) family.</text>
</comment>
<evidence type="ECO:0000256" key="1">
    <source>
        <dbReference type="ARBA" id="ARBA00004141"/>
    </source>
</evidence>
<dbReference type="GO" id="GO:0046943">
    <property type="term" value="F:carboxylic acid transmembrane transporter activity"/>
    <property type="evidence" value="ECO:0007669"/>
    <property type="project" value="TreeGrafter"/>
</dbReference>
<organism evidence="10 11">
    <name type="scientific">Monilinia fructicola</name>
    <name type="common">Brown rot fungus</name>
    <name type="synonym">Ciboria fructicola</name>
    <dbReference type="NCBI Taxonomy" id="38448"/>
    <lineage>
        <taxon>Eukaryota</taxon>
        <taxon>Fungi</taxon>
        <taxon>Dikarya</taxon>
        <taxon>Ascomycota</taxon>
        <taxon>Pezizomycotina</taxon>
        <taxon>Leotiomycetes</taxon>
        <taxon>Helotiales</taxon>
        <taxon>Sclerotiniaceae</taxon>
        <taxon>Monilinia</taxon>
    </lineage>
</organism>
<dbReference type="GO" id="GO:0005886">
    <property type="term" value="C:plasma membrane"/>
    <property type="evidence" value="ECO:0007669"/>
    <property type="project" value="TreeGrafter"/>
</dbReference>
<dbReference type="FunFam" id="1.20.1250.20:FF:000140">
    <property type="entry name" value="Putative MFS phospholipid transporter"/>
    <property type="match status" value="1"/>
</dbReference>
<evidence type="ECO:0000313" key="11">
    <source>
        <dbReference type="Proteomes" id="UP000322873"/>
    </source>
</evidence>
<dbReference type="InterPro" id="IPR036259">
    <property type="entry name" value="MFS_trans_sf"/>
</dbReference>
<dbReference type="AlphaFoldDB" id="A0A5M9J871"/>
<feature type="transmembrane region" description="Helical" evidence="8">
    <location>
        <begin position="403"/>
        <end position="425"/>
    </location>
</feature>
<keyword evidence="6 8" id="KW-0472">Membrane</keyword>
<evidence type="ECO:0000256" key="6">
    <source>
        <dbReference type="ARBA" id="ARBA00023136"/>
    </source>
</evidence>
<feature type="region of interest" description="Disordered" evidence="7">
    <location>
        <begin position="1"/>
        <end position="24"/>
    </location>
</feature>
<gene>
    <name evidence="10" type="ORF">EYC84_009547</name>
</gene>
<keyword evidence="4 8" id="KW-0812">Transmembrane</keyword>
<protein>
    <recommendedName>
        <fullName evidence="9">Major facilitator superfamily (MFS) profile domain-containing protein</fullName>
    </recommendedName>
</protein>
<dbReference type="PANTHER" id="PTHR23508">
    <property type="entry name" value="CARBOXYLIC ACID TRANSPORTER PROTEIN HOMOLOG"/>
    <property type="match status" value="1"/>
</dbReference>
<proteinExistence type="inferred from homology"/>
<dbReference type="Gene3D" id="1.20.1250.20">
    <property type="entry name" value="MFS general substrate transporter like domains"/>
    <property type="match status" value="1"/>
</dbReference>
<feature type="domain" description="Major facilitator superfamily (MFS) profile" evidence="9">
    <location>
        <begin position="46"/>
        <end position="462"/>
    </location>
</feature>
<dbReference type="SUPFAM" id="SSF103473">
    <property type="entry name" value="MFS general substrate transporter"/>
    <property type="match status" value="1"/>
</dbReference>